<feature type="transmembrane region" description="Helical" evidence="1">
    <location>
        <begin position="88"/>
        <end position="106"/>
    </location>
</feature>
<evidence type="ECO:0000313" key="2">
    <source>
        <dbReference type="EMBL" id="EPR34342.1"/>
    </source>
</evidence>
<keyword evidence="3" id="KW-1185">Reference proteome</keyword>
<keyword evidence="1" id="KW-1133">Transmembrane helix</keyword>
<dbReference type="Proteomes" id="UP000014977">
    <property type="component" value="Unassembled WGS sequence"/>
</dbReference>
<comment type="caution">
    <text evidence="2">The sequence shown here is derived from an EMBL/GenBank/DDBJ whole genome shotgun (WGS) entry which is preliminary data.</text>
</comment>
<evidence type="ECO:0000256" key="1">
    <source>
        <dbReference type="SAM" id="Phobius"/>
    </source>
</evidence>
<keyword evidence="1" id="KW-0472">Membrane</keyword>
<dbReference type="EMBL" id="ATHJ01000116">
    <property type="protein sequence ID" value="EPR34342.1"/>
    <property type="molecule type" value="Genomic_DNA"/>
</dbReference>
<gene>
    <name evidence="2" type="ORF">dsmv_0808</name>
</gene>
<protein>
    <submittedName>
        <fullName evidence="2">Uncharacterized protein</fullName>
    </submittedName>
</protein>
<feature type="transmembrane region" description="Helical" evidence="1">
    <location>
        <begin position="66"/>
        <end position="82"/>
    </location>
</feature>
<organism evidence="2 3">
    <name type="scientific">Desulfococcus multivorans DSM 2059</name>
    <dbReference type="NCBI Taxonomy" id="1121405"/>
    <lineage>
        <taxon>Bacteria</taxon>
        <taxon>Pseudomonadati</taxon>
        <taxon>Thermodesulfobacteriota</taxon>
        <taxon>Desulfobacteria</taxon>
        <taxon>Desulfobacterales</taxon>
        <taxon>Desulfococcaceae</taxon>
        <taxon>Desulfococcus</taxon>
    </lineage>
</organism>
<evidence type="ECO:0000313" key="3">
    <source>
        <dbReference type="Proteomes" id="UP000014977"/>
    </source>
</evidence>
<reference evidence="2 3" key="1">
    <citation type="journal article" date="2013" name="Genome Announc.">
        <title>Draft genome sequences for three mercury-methylating, sulfate-reducing bacteria.</title>
        <authorList>
            <person name="Brown S.D."/>
            <person name="Hurt R.A.Jr."/>
            <person name="Gilmour C.C."/>
            <person name="Elias D.A."/>
        </authorList>
    </citation>
    <scope>NUCLEOTIDE SEQUENCE [LARGE SCALE GENOMIC DNA]</scope>
    <source>
        <strain evidence="2 3">DSM 2059</strain>
    </source>
</reference>
<sequence>MLRIVFERMVDFSLILCIITAVNRLWYLVGNHRTIRAHPKHRAIEMLSNLFSDLYVRFPDTLQTKAFFMLFGIVAVTIGYWLKQIVGAFIVFCIVLGLYLYTTGFFHRPF</sequence>
<keyword evidence="1" id="KW-0812">Transmembrane</keyword>
<dbReference type="AlphaFoldDB" id="S7TB34"/>
<accession>S7TB34</accession>
<name>S7TB34_DESML</name>
<proteinExistence type="predicted"/>
<feature type="transmembrane region" description="Helical" evidence="1">
    <location>
        <begin position="12"/>
        <end position="30"/>
    </location>
</feature>